<keyword evidence="4" id="KW-0539">Nucleus</keyword>
<dbReference type="PROSITE" id="PS51005">
    <property type="entry name" value="NAC"/>
    <property type="match status" value="1"/>
</dbReference>
<evidence type="ECO:0000259" key="6">
    <source>
        <dbReference type="PROSITE" id="PS51005"/>
    </source>
</evidence>
<keyword evidence="1" id="KW-0805">Transcription regulation</keyword>
<dbReference type="SUPFAM" id="SSF101941">
    <property type="entry name" value="NAC domain"/>
    <property type="match status" value="1"/>
</dbReference>
<name>A0ABQ8BQS2_BRANA</name>
<protein>
    <recommendedName>
        <fullName evidence="6">NAC domain-containing protein</fullName>
    </recommendedName>
</protein>
<dbReference type="Proteomes" id="UP000824890">
    <property type="component" value="Unassembled WGS sequence"/>
</dbReference>
<accession>A0ABQ8BQS2</accession>
<sequence>FSTFNCPKDSPASFLKSFSFFISFLLLSIYPENFLGSFFFFLFFVLESLNYKSIQIHIIDTLLHSHMAIVVEEGMVLNHGGEELVDMPPGFRFHPTDEELITCYLKKKVLDSRFTAVAMGEADLNKCEPWDLQKRAKMGEKELYFFCQRDRKYPTGLRTNRATESGYWKATGKDKAIFKGKGCLVGMKKTLVFYRGRAPRGEKTNWVMHEYRLEGKYSYHNLPKSARDEWVVCRVFHKNNPATTTQQMTRIPCEDLTRMNSLDNIDHLLDFSSLPPLMDPSFTGQPEQHDFKPINPPTYDISSPIQPHHFNSSYQSIFDHQGFGSASGSGSSYNNNKEMIKMEHSLVSVSQETCLSSDVNAATTTEVSSVPAMKQEMSMMGVMNGSKSYDDLCDLRGILWDY</sequence>
<evidence type="ECO:0000256" key="3">
    <source>
        <dbReference type="ARBA" id="ARBA00023163"/>
    </source>
</evidence>
<keyword evidence="8" id="KW-1185">Reference proteome</keyword>
<dbReference type="PANTHER" id="PTHR31744">
    <property type="entry name" value="PROTEIN CUP-SHAPED COTYLEDON 2-RELATED"/>
    <property type="match status" value="1"/>
</dbReference>
<organism evidence="7 8">
    <name type="scientific">Brassica napus</name>
    <name type="common">Rape</name>
    <dbReference type="NCBI Taxonomy" id="3708"/>
    <lineage>
        <taxon>Eukaryota</taxon>
        <taxon>Viridiplantae</taxon>
        <taxon>Streptophyta</taxon>
        <taxon>Embryophyta</taxon>
        <taxon>Tracheophyta</taxon>
        <taxon>Spermatophyta</taxon>
        <taxon>Magnoliopsida</taxon>
        <taxon>eudicotyledons</taxon>
        <taxon>Gunneridae</taxon>
        <taxon>Pentapetalae</taxon>
        <taxon>rosids</taxon>
        <taxon>malvids</taxon>
        <taxon>Brassicales</taxon>
        <taxon>Brassicaceae</taxon>
        <taxon>Brassiceae</taxon>
        <taxon>Brassica</taxon>
    </lineage>
</organism>
<gene>
    <name evidence="7" type="ORF">HID58_038966</name>
</gene>
<feature type="non-terminal residue" evidence="7">
    <location>
        <position position="1"/>
    </location>
</feature>
<evidence type="ECO:0000313" key="8">
    <source>
        <dbReference type="Proteomes" id="UP000824890"/>
    </source>
</evidence>
<dbReference type="InterPro" id="IPR003441">
    <property type="entry name" value="NAC-dom"/>
</dbReference>
<proteinExistence type="predicted"/>
<feature type="transmembrane region" description="Helical" evidence="5">
    <location>
        <begin position="20"/>
        <end position="46"/>
    </location>
</feature>
<comment type="caution">
    <text evidence="7">The sequence shown here is derived from an EMBL/GenBank/DDBJ whole genome shotgun (WGS) entry which is preliminary data.</text>
</comment>
<dbReference type="InterPro" id="IPR036093">
    <property type="entry name" value="NAC_dom_sf"/>
</dbReference>
<dbReference type="Gene3D" id="2.170.150.80">
    <property type="entry name" value="NAC domain"/>
    <property type="match status" value="1"/>
</dbReference>
<evidence type="ECO:0000256" key="5">
    <source>
        <dbReference type="SAM" id="Phobius"/>
    </source>
</evidence>
<keyword evidence="3" id="KW-0804">Transcription</keyword>
<feature type="domain" description="NAC" evidence="6">
    <location>
        <begin position="87"/>
        <end position="238"/>
    </location>
</feature>
<evidence type="ECO:0000256" key="2">
    <source>
        <dbReference type="ARBA" id="ARBA00023125"/>
    </source>
</evidence>
<evidence type="ECO:0000256" key="4">
    <source>
        <dbReference type="ARBA" id="ARBA00023242"/>
    </source>
</evidence>
<evidence type="ECO:0000256" key="1">
    <source>
        <dbReference type="ARBA" id="ARBA00023015"/>
    </source>
</evidence>
<evidence type="ECO:0000313" key="7">
    <source>
        <dbReference type="EMBL" id="KAH0907139.1"/>
    </source>
</evidence>
<keyword evidence="5" id="KW-0812">Transmembrane</keyword>
<keyword evidence="5" id="KW-1133">Transmembrane helix</keyword>
<reference evidence="7 8" key="1">
    <citation type="submission" date="2021-05" db="EMBL/GenBank/DDBJ databases">
        <title>Genome Assembly of Synthetic Allotetraploid Brassica napus Reveals Homoeologous Exchanges between Subgenomes.</title>
        <authorList>
            <person name="Davis J.T."/>
        </authorList>
    </citation>
    <scope>NUCLEOTIDE SEQUENCE [LARGE SCALE GENOMIC DNA]</scope>
    <source>
        <strain evidence="8">cv. Da-Ae</strain>
        <tissue evidence="7">Seedling</tissue>
    </source>
</reference>
<dbReference type="Pfam" id="PF02365">
    <property type="entry name" value="NAM"/>
    <property type="match status" value="1"/>
</dbReference>
<keyword evidence="5" id="KW-0472">Membrane</keyword>
<dbReference type="EMBL" id="JAGKQM010000010">
    <property type="protein sequence ID" value="KAH0907139.1"/>
    <property type="molecule type" value="Genomic_DNA"/>
</dbReference>
<keyword evidence="2" id="KW-0238">DNA-binding</keyword>
<dbReference type="PANTHER" id="PTHR31744:SF92">
    <property type="entry name" value="NAC DOMAIN-CONTAINING PROTEIN 87"/>
    <property type="match status" value="1"/>
</dbReference>